<sequence length="115" mass="12011">MVDNADPALAVMLRRFSELRPADRDLVMDLLGTPARDELQALLAKSAGEPASPALRELIASCHSRIPSPLLTPRAVEALSAAARMGTPRFSAEEAIDGAAAISARSKPGVRGPGL</sequence>
<reference evidence="1 2" key="1">
    <citation type="submission" date="2021-08" db="EMBL/GenBank/DDBJ databases">
        <authorList>
            <person name="Tuo L."/>
        </authorList>
    </citation>
    <scope>NUCLEOTIDE SEQUENCE [LARGE SCALE GENOMIC DNA]</scope>
    <source>
        <strain evidence="1 2">JCM 31229</strain>
    </source>
</reference>
<dbReference type="Proteomes" id="UP000706039">
    <property type="component" value="Unassembled WGS sequence"/>
</dbReference>
<name>A0ABS7PYZ0_9SPHN</name>
<protein>
    <recommendedName>
        <fullName evidence="3">DUF2336 domain-containing protein</fullName>
    </recommendedName>
</protein>
<accession>A0ABS7PYZ0</accession>
<gene>
    <name evidence="1" type="ORF">K7G82_24865</name>
</gene>
<organism evidence="1 2">
    <name type="scientific">Sphingomonas colocasiae</name>
    <dbReference type="NCBI Taxonomy" id="1848973"/>
    <lineage>
        <taxon>Bacteria</taxon>
        <taxon>Pseudomonadati</taxon>
        <taxon>Pseudomonadota</taxon>
        <taxon>Alphaproteobacteria</taxon>
        <taxon>Sphingomonadales</taxon>
        <taxon>Sphingomonadaceae</taxon>
        <taxon>Sphingomonas</taxon>
    </lineage>
</organism>
<evidence type="ECO:0000313" key="1">
    <source>
        <dbReference type="EMBL" id="MBY8825557.1"/>
    </source>
</evidence>
<dbReference type="RefSeq" id="WP_222992657.1">
    <property type="nucleotide sequence ID" value="NZ_JAINVV010000012.1"/>
</dbReference>
<comment type="caution">
    <text evidence="1">The sequence shown here is derived from an EMBL/GenBank/DDBJ whole genome shotgun (WGS) entry which is preliminary data.</text>
</comment>
<keyword evidence="2" id="KW-1185">Reference proteome</keyword>
<dbReference type="EMBL" id="JAINVV010000012">
    <property type="protein sequence ID" value="MBY8825557.1"/>
    <property type="molecule type" value="Genomic_DNA"/>
</dbReference>
<evidence type="ECO:0008006" key="3">
    <source>
        <dbReference type="Google" id="ProtNLM"/>
    </source>
</evidence>
<proteinExistence type="predicted"/>
<evidence type="ECO:0000313" key="2">
    <source>
        <dbReference type="Proteomes" id="UP000706039"/>
    </source>
</evidence>